<keyword evidence="3" id="KW-1185">Reference proteome</keyword>
<reference evidence="2" key="1">
    <citation type="submission" date="2022-12" db="EMBL/GenBank/DDBJ databases">
        <authorList>
            <person name="Petersen C."/>
        </authorList>
    </citation>
    <scope>NUCLEOTIDE SEQUENCE</scope>
    <source>
        <strain evidence="2">IBT 29677</strain>
    </source>
</reference>
<dbReference type="SMART" id="SM00220">
    <property type="entry name" value="S_TKc"/>
    <property type="match status" value="1"/>
</dbReference>
<evidence type="ECO:0000259" key="1">
    <source>
        <dbReference type="PROSITE" id="PS50011"/>
    </source>
</evidence>
<name>A0A9W9W0D2_9EURO</name>
<evidence type="ECO:0000313" key="2">
    <source>
        <dbReference type="EMBL" id="KAJ5392612.1"/>
    </source>
</evidence>
<dbReference type="GO" id="GO:0005524">
    <property type="term" value="F:ATP binding"/>
    <property type="evidence" value="ECO:0007669"/>
    <property type="project" value="InterPro"/>
</dbReference>
<dbReference type="InterPro" id="IPR000719">
    <property type="entry name" value="Prot_kinase_dom"/>
</dbReference>
<organism evidence="2 3">
    <name type="scientific">Penicillium cosmopolitanum</name>
    <dbReference type="NCBI Taxonomy" id="1131564"/>
    <lineage>
        <taxon>Eukaryota</taxon>
        <taxon>Fungi</taxon>
        <taxon>Dikarya</taxon>
        <taxon>Ascomycota</taxon>
        <taxon>Pezizomycotina</taxon>
        <taxon>Eurotiomycetes</taxon>
        <taxon>Eurotiomycetidae</taxon>
        <taxon>Eurotiales</taxon>
        <taxon>Aspergillaceae</taxon>
        <taxon>Penicillium</taxon>
    </lineage>
</organism>
<proteinExistence type="predicted"/>
<accession>A0A9W9W0D2</accession>
<dbReference type="GO" id="GO:0005737">
    <property type="term" value="C:cytoplasm"/>
    <property type="evidence" value="ECO:0007669"/>
    <property type="project" value="TreeGrafter"/>
</dbReference>
<evidence type="ECO:0000313" key="3">
    <source>
        <dbReference type="Proteomes" id="UP001147747"/>
    </source>
</evidence>
<dbReference type="GO" id="GO:0004674">
    <property type="term" value="F:protein serine/threonine kinase activity"/>
    <property type="evidence" value="ECO:0007669"/>
    <property type="project" value="TreeGrafter"/>
</dbReference>
<feature type="domain" description="Protein kinase" evidence="1">
    <location>
        <begin position="47"/>
        <end position="188"/>
    </location>
</feature>
<comment type="caution">
    <text evidence="2">The sequence shown here is derived from an EMBL/GenBank/DDBJ whole genome shotgun (WGS) entry which is preliminary data.</text>
</comment>
<dbReference type="CDD" id="cd00180">
    <property type="entry name" value="PKc"/>
    <property type="match status" value="1"/>
</dbReference>
<dbReference type="SUPFAM" id="SSF56112">
    <property type="entry name" value="Protein kinase-like (PK-like)"/>
    <property type="match status" value="1"/>
</dbReference>
<dbReference type="Gene3D" id="1.10.510.10">
    <property type="entry name" value="Transferase(Phosphotransferase) domain 1"/>
    <property type="match status" value="1"/>
</dbReference>
<dbReference type="Proteomes" id="UP001147747">
    <property type="component" value="Unassembled WGS sequence"/>
</dbReference>
<dbReference type="EMBL" id="JAPZBU010000008">
    <property type="protein sequence ID" value="KAJ5392612.1"/>
    <property type="molecule type" value="Genomic_DNA"/>
</dbReference>
<dbReference type="InterPro" id="IPR011009">
    <property type="entry name" value="Kinase-like_dom_sf"/>
</dbReference>
<dbReference type="InterPro" id="IPR053235">
    <property type="entry name" value="Ser_Thr_kinase"/>
</dbReference>
<protein>
    <recommendedName>
        <fullName evidence="1">Protein kinase domain-containing protein</fullName>
    </recommendedName>
</protein>
<dbReference type="PROSITE" id="PS50011">
    <property type="entry name" value="PROTEIN_KINASE_DOM"/>
    <property type="match status" value="1"/>
</dbReference>
<dbReference type="AlphaFoldDB" id="A0A9W9W0D2"/>
<reference evidence="2" key="2">
    <citation type="journal article" date="2023" name="IMA Fungus">
        <title>Comparative genomic study of the Penicillium genus elucidates a diverse pangenome and 15 lateral gene transfer events.</title>
        <authorList>
            <person name="Petersen C."/>
            <person name="Sorensen T."/>
            <person name="Nielsen M.R."/>
            <person name="Sondergaard T.E."/>
            <person name="Sorensen J.L."/>
            <person name="Fitzpatrick D.A."/>
            <person name="Frisvad J.C."/>
            <person name="Nielsen K.L."/>
        </authorList>
    </citation>
    <scope>NUCLEOTIDE SEQUENCE</scope>
    <source>
        <strain evidence="2">IBT 29677</strain>
    </source>
</reference>
<sequence length="188" mass="22228">MTRLPDLVRDSRLETHFLPDCSVETVHTYHESDPTSGRRVVARSEHWKRQRRIGGGGYSTVWLEECAQGSRCDIQVRAVKQIETGGRFHRIDFNRELETIAKFSHSRYERCFVQSFGWYRSPEHLWIAMEYLELGDMLDYLDERPALPESQAQEITFQILEGLKMMHENDFTHRDLKPKASNHIFLTW</sequence>
<dbReference type="GeneID" id="81371719"/>
<dbReference type="Pfam" id="PF00069">
    <property type="entry name" value="Pkinase"/>
    <property type="match status" value="1"/>
</dbReference>
<dbReference type="OrthoDB" id="10252171at2759"/>
<dbReference type="PANTHER" id="PTHR24361">
    <property type="entry name" value="MITOGEN-ACTIVATED KINASE KINASE KINASE"/>
    <property type="match status" value="1"/>
</dbReference>
<gene>
    <name evidence="2" type="ORF">N7509_008102</name>
</gene>
<dbReference type="RefSeq" id="XP_056488290.1">
    <property type="nucleotide sequence ID" value="XM_056632739.1"/>
</dbReference>